<evidence type="ECO:0000256" key="2">
    <source>
        <dbReference type="ARBA" id="ARBA00022692"/>
    </source>
</evidence>
<dbReference type="EMBL" id="JAYGHX010000005">
    <property type="protein sequence ID" value="MEA5391485.1"/>
    <property type="molecule type" value="Genomic_DNA"/>
</dbReference>
<dbReference type="InterPro" id="IPR038770">
    <property type="entry name" value="Na+/solute_symporter_sf"/>
</dbReference>
<evidence type="ECO:0000256" key="5">
    <source>
        <dbReference type="SAM" id="Phobius"/>
    </source>
</evidence>
<reference evidence="6 7" key="1">
    <citation type="submission" date="2023-12" db="EMBL/GenBank/DDBJ databases">
        <title>Baltic Sea Cyanobacteria.</title>
        <authorList>
            <person name="Delbaje E."/>
            <person name="Fewer D.P."/>
            <person name="Shishido T.K."/>
        </authorList>
    </citation>
    <scope>NUCLEOTIDE SEQUENCE [LARGE SCALE GENOMIC DNA]</scope>
    <source>
        <strain evidence="6 7">UHCC 0139</strain>
    </source>
</reference>
<feature type="transmembrane region" description="Helical" evidence="5">
    <location>
        <begin position="138"/>
        <end position="156"/>
    </location>
</feature>
<feature type="transmembrane region" description="Helical" evidence="5">
    <location>
        <begin position="177"/>
        <end position="198"/>
    </location>
</feature>
<keyword evidence="4 5" id="KW-0472">Membrane</keyword>
<organism evidence="6 7">
    <name type="scientific">Cyanobium gracile UHCC 0139</name>
    <dbReference type="NCBI Taxonomy" id="3110308"/>
    <lineage>
        <taxon>Bacteria</taxon>
        <taxon>Bacillati</taxon>
        <taxon>Cyanobacteriota</taxon>
        <taxon>Cyanophyceae</taxon>
        <taxon>Synechococcales</taxon>
        <taxon>Prochlorococcaceae</taxon>
        <taxon>Cyanobium</taxon>
    </lineage>
</organism>
<evidence type="ECO:0000256" key="4">
    <source>
        <dbReference type="ARBA" id="ARBA00023136"/>
    </source>
</evidence>
<dbReference type="Gene3D" id="1.20.1530.20">
    <property type="match status" value="1"/>
</dbReference>
<feature type="transmembrane region" description="Helical" evidence="5">
    <location>
        <begin position="68"/>
        <end position="87"/>
    </location>
</feature>
<dbReference type="Pfam" id="PF01758">
    <property type="entry name" value="SBF"/>
    <property type="match status" value="1"/>
</dbReference>
<dbReference type="RefSeq" id="WP_323305517.1">
    <property type="nucleotide sequence ID" value="NZ_JAYGHX010000005.1"/>
</dbReference>
<keyword evidence="3 5" id="KW-1133">Transmembrane helix</keyword>
<dbReference type="Proteomes" id="UP001304461">
    <property type="component" value="Unassembled WGS sequence"/>
</dbReference>
<comment type="caution">
    <text evidence="6">The sequence shown here is derived from an EMBL/GenBank/DDBJ whole genome shotgun (WGS) entry which is preliminary data.</text>
</comment>
<feature type="transmembrane region" description="Helical" evidence="5">
    <location>
        <begin position="99"/>
        <end position="118"/>
    </location>
</feature>
<feature type="transmembrane region" description="Helical" evidence="5">
    <location>
        <begin position="38"/>
        <end position="62"/>
    </location>
</feature>
<evidence type="ECO:0000256" key="3">
    <source>
        <dbReference type="ARBA" id="ARBA00022989"/>
    </source>
</evidence>
<feature type="transmembrane region" description="Helical" evidence="5">
    <location>
        <begin position="204"/>
        <end position="221"/>
    </location>
</feature>
<gene>
    <name evidence="6" type="ORF">VB738_09455</name>
</gene>
<feature type="transmembrane region" description="Helical" evidence="5">
    <location>
        <begin position="6"/>
        <end position="26"/>
    </location>
</feature>
<accession>A0ABU5RUK7</accession>
<evidence type="ECO:0000313" key="7">
    <source>
        <dbReference type="Proteomes" id="UP001304461"/>
    </source>
</evidence>
<evidence type="ECO:0000256" key="1">
    <source>
        <dbReference type="ARBA" id="ARBA00004141"/>
    </source>
</evidence>
<comment type="subcellular location">
    <subcellularLocation>
        <location evidence="1">Membrane</location>
        <topology evidence="1">Multi-pass membrane protein</topology>
    </subcellularLocation>
</comment>
<evidence type="ECO:0000313" key="6">
    <source>
        <dbReference type="EMBL" id="MEA5391485.1"/>
    </source>
</evidence>
<keyword evidence="7" id="KW-1185">Reference proteome</keyword>
<sequence length="288" mass="30726">MPPIATPLVSATLFTIMFALGLGLPGDRFDLLRHRPALLRRVLLGSCVLVPLVALLLLRLPIAAQWSVPARFAIALMAVCPSAPLTLRKAGKAHGSRQLAAHLQVAAALTAIVSIPLMAELFTAVFGVRGWEISPGQVALQVGKVQILPLACGLLLRRWRPDWAGRWEGFFDRLANLLLLLLILAVLLKALPLLLPFAAANLPAIGGMALMVLASLAIGWLTAGGDPVERTTVCLVTSLRNPGLALLFATTHAPAMAGLKLAILLYLLITVILQIPLLLWRQQVAAPV</sequence>
<keyword evidence="2 5" id="KW-0812">Transmembrane</keyword>
<protein>
    <submittedName>
        <fullName evidence="6">Bile acid:sodium symporter</fullName>
    </submittedName>
</protein>
<feature type="transmembrane region" description="Helical" evidence="5">
    <location>
        <begin position="261"/>
        <end position="280"/>
    </location>
</feature>
<dbReference type="InterPro" id="IPR002657">
    <property type="entry name" value="BilAc:Na_symport/Acr3"/>
</dbReference>
<proteinExistence type="predicted"/>
<name>A0ABU5RUK7_9CYAN</name>